<protein>
    <submittedName>
        <fullName evidence="2">Uncharacterized protein</fullName>
    </submittedName>
</protein>
<sequence length="80" mass="9053">MTKLSIRKPAPRHSRESGNPERKISRNRFPDKFPYQQGWIPACAGMTKPSARKPAAMIQLPVAQEHHAPISITFQENGNF</sequence>
<accession>E6N0R1</accession>
<name>E6N0R1_NEIMH</name>
<feature type="compositionally biased region" description="Basic and acidic residues" evidence="1">
    <location>
        <begin position="13"/>
        <end position="31"/>
    </location>
</feature>
<dbReference type="EMBL" id="AEQZ01000046">
    <property type="protein sequence ID" value="EFV62566.1"/>
    <property type="molecule type" value="Genomic_DNA"/>
</dbReference>
<dbReference type="Proteomes" id="UP000032707">
    <property type="component" value="Unassembled WGS sequence"/>
</dbReference>
<reference evidence="2 3" key="1">
    <citation type="journal article" date="2011" name="J. Bacteriol.">
        <title>Genome sequence of Neisseria meningitidis serogroup B strain H44/76.</title>
        <authorList>
            <person name="Piet J.R."/>
            <person name="Huis In 't Veld R.A."/>
            <person name="van Schaik B.D."/>
            <person name="van Kampen A.H."/>
            <person name="Baas F."/>
            <person name="van de Beek D."/>
            <person name="Pannekoek Y."/>
            <person name="van der Ende A."/>
        </authorList>
    </citation>
    <scope>NUCLEOTIDE SEQUENCE [LARGE SCALE GENOMIC DNA]</scope>
    <source>
        <strain evidence="2 3">H44/76</strain>
    </source>
</reference>
<evidence type="ECO:0000313" key="3">
    <source>
        <dbReference type="Proteomes" id="UP000032707"/>
    </source>
</evidence>
<proteinExistence type="predicted"/>
<comment type="caution">
    <text evidence="2">The sequence shown here is derived from an EMBL/GenBank/DDBJ whole genome shotgun (WGS) entry which is preliminary data.</text>
</comment>
<organism evidence="2 3">
    <name type="scientific">Neisseria meningitidis serogroup B / serotype 15 (strain H44/76)</name>
    <dbReference type="NCBI Taxonomy" id="909420"/>
    <lineage>
        <taxon>Bacteria</taxon>
        <taxon>Pseudomonadati</taxon>
        <taxon>Pseudomonadota</taxon>
        <taxon>Betaproteobacteria</taxon>
        <taxon>Neisseriales</taxon>
        <taxon>Neisseriaceae</taxon>
        <taxon>Neisseria</taxon>
    </lineage>
</organism>
<feature type="compositionally biased region" description="Basic residues" evidence="1">
    <location>
        <begin position="1"/>
        <end position="12"/>
    </location>
</feature>
<feature type="region of interest" description="Disordered" evidence="1">
    <location>
        <begin position="1"/>
        <end position="32"/>
    </location>
</feature>
<evidence type="ECO:0000256" key="1">
    <source>
        <dbReference type="SAM" id="MobiDB-lite"/>
    </source>
</evidence>
<gene>
    <name evidence="2" type="ORF">NMH_2446</name>
</gene>
<dbReference type="AlphaFoldDB" id="E6N0R1"/>
<evidence type="ECO:0000313" key="2">
    <source>
        <dbReference type="EMBL" id="EFV62566.1"/>
    </source>
</evidence>